<feature type="transmembrane region" description="Helical" evidence="6">
    <location>
        <begin position="28"/>
        <end position="47"/>
    </location>
</feature>
<feature type="transmembrane region" description="Helical" evidence="6">
    <location>
        <begin position="346"/>
        <end position="365"/>
    </location>
</feature>
<feature type="transmembrane region" description="Helical" evidence="6">
    <location>
        <begin position="319"/>
        <end position="340"/>
    </location>
</feature>
<dbReference type="Gene3D" id="1.20.1250.20">
    <property type="entry name" value="MFS general substrate transporter like domains"/>
    <property type="match status" value="1"/>
</dbReference>
<evidence type="ECO:0000259" key="7">
    <source>
        <dbReference type="PROSITE" id="PS50850"/>
    </source>
</evidence>
<evidence type="ECO:0000313" key="8">
    <source>
        <dbReference type="EMBL" id="EZQ10143.1"/>
    </source>
</evidence>
<organism evidence="8 9">
    <name type="scientific">Candidatus Acidianus copahuensis</name>
    <dbReference type="NCBI Taxonomy" id="1160895"/>
    <lineage>
        <taxon>Archaea</taxon>
        <taxon>Thermoproteota</taxon>
        <taxon>Thermoprotei</taxon>
        <taxon>Sulfolobales</taxon>
        <taxon>Sulfolobaceae</taxon>
        <taxon>Acidianus</taxon>
    </lineage>
</organism>
<evidence type="ECO:0000256" key="3">
    <source>
        <dbReference type="ARBA" id="ARBA00022692"/>
    </source>
</evidence>
<feature type="transmembrane region" description="Helical" evidence="6">
    <location>
        <begin position="286"/>
        <end position="307"/>
    </location>
</feature>
<comment type="caution">
    <text evidence="8">The sequence shown here is derived from an EMBL/GenBank/DDBJ whole genome shotgun (WGS) entry which is preliminary data.</text>
</comment>
<dbReference type="Pfam" id="PF07690">
    <property type="entry name" value="MFS_1"/>
    <property type="match status" value="1"/>
</dbReference>
<evidence type="ECO:0000256" key="2">
    <source>
        <dbReference type="ARBA" id="ARBA00022475"/>
    </source>
</evidence>
<dbReference type="InterPro" id="IPR020846">
    <property type="entry name" value="MFS_dom"/>
</dbReference>
<dbReference type="OrthoDB" id="44243at2157"/>
<dbReference type="InterPro" id="IPR011701">
    <property type="entry name" value="MFS"/>
</dbReference>
<dbReference type="PANTHER" id="PTHR23513:SF6">
    <property type="entry name" value="MAJOR FACILITATOR SUPERFAMILY ASSOCIATED DOMAIN-CONTAINING PROTEIN"/>
    <property type="match status" value="1"/>
</dbReference>
<feature type="transmembrane region" description="Helical" evidence="6">
    <location>
        <begin position="257"/>
        <end position="280"/>
    </location>
</feature>
<dbReference type="PANTHER" id="PTHR23513">
    <property type="entry name" value="INTEGRAL MEMBRANE EFFLUX PROTEIN-RELATED"/>
    <property type="match status" value="1"/>
</dbReference>
<dbReference type="PROSITE" id="PS50850">
    <property type="entry name" value="MFS"/>
    <property type="match status" value="1"/>
</dbReference>
<keyword evidence="2" id="KW-1003">Cell membrane</keyword>
<dbReference type="SUPFAM" id="SSF103473">
    <property type="entry name" value="MFS general substrate transporter"/>
    <property type="match status" value="1"/>
</dbReference>
<dbReference type="STRING" id="1160895.CM19_04405"/>
<keyword evidence="3 6" id="KW-0812">Transmembrane</keyword>
<accession>A0A031LSP0</accession>
<feature type="transmembrane region" description="Helical" evidence="6">
    <location>
        <begin position="187"/>
        <end position="212"/>
    </location>
</feature>
<dbReference type="EMBL" id="JFZT01000033">
    <property type="protein sequence ID" value="EZQ10143.1"/>
    <property type="molecule type" value="Genomic_DNA"/>
</dbReference>
<dbReference type="GO" id="GO:0005886">
    <property type="term" value="C:plasma membrane"/>
    <property type="evidence" value="ECO:0007669"/>
    <property type="project" value="UniProtKB-SubCell"/>
</dbReference>
<keyword evidence="9" id="KW-1185">Reference proteome</keyword>
<evidence type="ECO:0000256" key="4">
    <source>
        <dbReference type="ARBA" id="ARBA00022989"/>
    </source>
</evidence>
<feature type="transmembrane region" description="Helical" evidence="6">
    <location>
        <begin position="5"/>
        <end position="22"/>
    </location>
</feature>
<gene>
    <name evidence="8" type="ORF">CM19_04405</name>
</gene>
<feature type="transmembrane region" description="Helical" evidence="6">
    <location>
        <begin position="148"/>
        <end position="166"/>
    </location>
</feature>
<feature type="transmembrane region" description="Helical" evidence="6">
    <location>
        <begin position="224"/>
        <end position="245"/>
    </location>
</feature>
<evidence type="ECO:0000256" key="6">
    <source>
        <dbReference type="SAM" id="Phobius"/>
    </source>
</evidence>
<dbReference type="InterPro" id="IPR036259">
    <property type="entry name" value="MFS_trans_sf"/>
</dbReference>
<proteinExistence type="predicted"/>
<dbReference type="Proteomes" id="UP000024332">
    <property type="component" value="Unassembled WGS sequence"/>
</dbReference>
<reference evidence="8 9" key="1">
    <citation type="submission" date="2014-03" db="EMBL/GenBank/DDBJ databases">
        <title>Draft genome sequence of the novel thermoacidophilic archaea Acidianus copahuensis ALE1 strain, isolated from Copahue volcanic area in Neuquen Argentina.</title>
        <authorList>
            <person name="Urbieta M.S."/>
            <person name="Rascovan N."/>
            <person name="Castro C."/>
            <person name="Revale S."/>
            <person name="Giaveno M.A."/>
            <person name="Vazquez M.P."/>
            <person name="Donati E.R."/>
        </authorList>
    </citation>
    <scope>NUCLEOTIDE SEQUENCE [LARGE SCALE GENOMIC DNA]</scope>
    <source>
        <strain evidence="8 9">ALE1</strain>
    </source>
</reference>
<protein>
    <recommendedName>
        <fullName evidence="7">Major facilitator superfamily (MFS) profile domain-containing protein</fullName>
    </recommendedName>
</protein>
<keyword evidence="5 6" id="KW-0472">Membrane</keyword>
<feature type="transmembrane region" description="Helical" evidence="6">
    <location>
        <begin position="59"/>
        <end position="87"/>
    </location>
</feature>
<evidence type="ECO:0000256" key="1">
    <source>
        <dbReference type="ARBA" id="ARBA00004651"/>
    </source>
</evidence>
<feature type="domain" description="Major facilitator superfamily (MFS) profile" evidence="7">
    <location>
        <begin position="1"/>
        <end position="369"/>
    </location>
</feature>
<name>A0A031LSP0_9CREN</name>
<keyword evidence="4 6" id="KW-1133">Transmembrane helix</keyword>
<dbReference type="GO" id="GO:0022857">
    <property type="term" value="F:transmembrane transporter activity"/>
    <property type="evidence" value="ECO:0007669"/>
    <property type="project" value="InterPro"/>
</dbReference>
<dbReference type="AlphaFoldDB" id="A0A031LSP0"/>
<comment type="subcellular location">
    <subcellularLocation>
        <location evidence="1">Cell membrane</location>
        <topology evidence="1">Multi-pass membrane protein</topology>
    </subcellularLocation>
</comment>
<sequence>MSRNLIRLSVMMFYIYFMWTIVEKFNSIFLVSLIPTLSLLGYFLVALPEGYLLDKVNRTYVIFGSSIINFAIYAVLLINSSLIAVYLVDLLASVFSLISADAFHTYVKDAVESNELGKAISYSVIGRSSSEIGGSLIGGLSAAYFQSFFPWIILIISAISVIISLPEKVKRKIDLRPSVKYRTVLSVIRPIAFFIVLIMIINGLFISIDVLASGFFHLVLHSTALFYTLFILGFSVGSLVGGIIGERIANKLFGSKFTFLAFVSLSIGFFAIVLIDKAIFEPVITFLMGLEVSIADIPLMAFFTRIIPTRVLGRVNSILNIFINGSSPVMASIFGGLSNLLSVSDIFIVVGTLTFLVSIPAYFSIKRIFKMREEDMEKILQKEQTKEKG</sequence>
<evidence type="ECO:0000256" key="5">
    <source>
        <dbReference type="ARBA" id="ARBA00023136"/>
    </source>
</evidence>
<evidence type="ECO:0000313" key="9">
    <source>
        <dbReference type="Proteomes" id="UP000024332"/>
    </source>
</evidence>